<protein>
    <submittedName>
        <fullName evidence="8">MFS transporter</fullName>
    </submittedName>
</protein>
<feature type="transmembrane region" description="Helical" evidence="6">
    <location>
        <begin position="227"/>
        <end position="248"/>
    </location>
</feature>
<organism evidence="8 9">
    <name type="scientific">Vibrio qinghaiensis</name>
    <dbReference type="NCBI Taxonomy" id="2025808"/>
    <lineage>
        <taxon>Bacteria</taxon>
        <taxon>Pseudomonadati</taxon>
        <taxon>Pseudomonadota</taxon>
        <taxon>Gammaproteobacteria</taxon>
        <taxon>Vibrionales</taxon>
        <taxon>Vibrionaceae</taxon>
        <taxon>Vibrio</taxon>
    </lineage>
</organism>
<evidence type="ECO:0000256" key="2">
    <source>
        <dbReference type="ARBA" id="ARBA00022475"/>
    </source>
</evidence>
<keyword evidence="9" id="KW-1185">Reference proteome</keyword>
<feature type="transmembrane region" description="Helical" evidence="6">
    <location>
        <begin position="317"/>
        <end position="335"/>
    </location>
</feature>
<dbReference type="InterPro" id="IPR036259">
    <property type="entry name" value="MFS_trans_sf"/>
</dbReference>
<proteinExistence type="predicted"/>
<dbReference type="AlphaFoldDB" id="A0A223N0W1"/>
<feature type="transmembrane region" description="Helical" evidence="6">
    <location>
        <begin position="76"/>
        <end position="93"/>
    </location>
</feature>
<dbReference type="InterPro" id="IPR011701">
    <property type="entry name" value="MFS"/>
</dbReference>
<evidence type="ECO:0000313" key="8">
    <source>
        <dbReference type="EMBL" id="ASU23512.1"/>
    </source>
</evidence>
<feature type="transmembrane region" description="Helical" evidence="6">
    <location>
        <begin position="12"/>
        <end position="30"/>
    </location>
</feature>
<evidence type="ECO:0000256" key="3">
    <source>
        <dbReference type="ARBA" id="ARBA00022692"/>
    </source>
</evidence>
<evidence type="ECO:0000256" key="4">
    <source>
        <dbReference type="ARBA" id="ARBA00022989"/>
    </source>
</evidence>
<dbReference type="PROSITE" id="PS50850">
    <property type="entry name" value="MFS"/>
    <property type="match status" value="1"/>
</dbReference>
<evidence type="ECO:0000256" key="5">
    <source>
        <dbReference type="ARBA" id="ARBA00023136"/>
    </source>
</evidence>
<feature type="domain" description="Major facilitator superfamily (MFS) profile" evidence="7">
    <location>
        <begin position="1"/>
        <end position="413"/>
    </location>
</feature>
<gene>
    <name evidence="8" type="ORF">CCZ37_00875</name>
</gene>
<dbReference type="InterPro" id="IPR020846">
    <property type="entry name" value="MFS_dom"/>
</dbReference>
<evidence type="ECO:0000256" key="6">
    <source>
        <dbReference type="SAM" id="Phobius"/>
    </source>
</evidence>
<reference evidence="8 9" key="1">
    <citation type="submission" date="2017-08" db="EMBL/GenBank/DDBJ databases">
        <title>The Vibrio qinghaiensis sp.-Q67 is a luminous bacteria isolated firstly from Qinghai lake, Qinghai province, China, which has been proved to be very sensitive to detect environmental and food pollutants. Therefore, complete genome analysis of V. qinghaiensis sp.-Q67 highlights the potential application of this strain on detection of hazards in the contaminated environments.</title>
        <authorList>
            <person name="Gong L."/>
        </authorList>
    </citation>
    <scope>NUCLEOTIDE SEQUENCE [LARGE SCALE GENOMIC DNA]</scope>
    <source>
        <strain evidence="8 9">Q67</strain>
    </source>
</reference>
<dbReference type="EMBL" id="CP022741">
    <property type="protein sequence ID" value="ASU23512.1"/>
    <property type="molecule type" value="Genomic_DNA"/>
</dbReference>
<feature type="transmembrane region" description="Helical" evidence="6">
    <location>
        <begin position="99"/>
        <end position="119"/>
    </location>
</feature>
<dbReference type="CDD" id="cd06174">
    <property type="entry name" value="MFS"/>
    <property type="match status" value="1"/>
</dbReference>
<feature type="transmembrane region" description="Helical" evidence="6">
    <location>
        <begin position="179"/>
        <end position="198"/>
    </location>
</feature>
<keyword evidence="5 6" id="KW-0472">Membrane</keyword>
<dbReference type="Pfam" id="PF07690">
    <property type="entry name" value="MFS_1"/>
    <property type="match status" value="1"/>
</dbReference>
<evidence type="ECO:0000259" key="7">
    <source>
        <dbReference type="PROSITE" id="PS50850"/>
    </source>
</evidence>
<feature type="transmembrane region" description="Helical" evidence="6">
    <location>
        <begin position="386"/>
        <end position="408"/>
    </location>
</feature>
<dbReference type="PANTHER" id="PTHR43124">
    <property type="entry name" value="PURINE EFFLUX PUMP PBUE"/>
    <property type="match status" value="1"/>
</dbReference>
<feature type="transmembrane region" description="Helical" evidence="6">
    <location>
        <begin position="260"/>
        <end position="284"/>
    </location>
</feature>
<feature type="transmembrane region" description="Helical" evidence="6">
    <location>
        <begin position="347"/>
        <end position="366"/>
    </location>
</feature>
<dbReference type="SUPFAM" id="SSF103473">
    <property type="entry name" value="MFS general substrate transporter"/>
    <property type="match status" value="1"/>
</dbReference>
<comment type="subcellular location">
    <subcellularLocation>
        <location evidence="1">Cell membrane</location>
        <topology evidence="1">Multi-pass membrane protein</topology>
    </subcellularLocation>
</comment>
<evidence type="ECO:0000256" key="1">
    <source>
        <dbReference type="ARBA" id="ARBA00004651"/>
    </source>
</evidence>
<dbReference type="GO" id="GO:0005886">
    <property type="term" value="C:plasma membrane"/>
    <property type="evidence" value="ECO:0007669"/>
    <property type="project" value="UniProtKB-SubCell"/>
</dbReference>
<name>A0A223N0W1_9VIBR</name>
<dbReference type="InterPro" id="IPR050189">
    <property type="entry name" value="MFS_Efflux_Transporters"/>
</dbReference>
<accession>A0A223N0W1</accession>
<feature type="transmembrane region" description="Helical" evidence="6">
    <location>
        <begin position="291"/>
        <end position="311"/>
    </location>
</feature>
<feature type="transmembrane region" description="Helical" evidence="6">
    <location>
        <begin position="145"/>
        <end position="167"/>
    </location>
</feature>
<dbReference type="PANTHER" id="PTHR43124:SF3">
    <property type="entry name" value="CHLORAMPHENICOL EFFLUX PUMP RV0191"/>
    <property type="match status" value="1"/>
</dbReference>
<keyword evidence="4 6" id="KW-1133">Transmembrane helix</keyword>
<dbReference type="Gene3D" id="1.20.1250.20">
    <property type="entry name" value="MFS general substrate transporter like domains"/>
    <property type="match status" value="1"/>
</dbReference>
<evidence type="ECO:0000313" key="9">
    <source>
        <dbReference type="Proteomes" id="UP000215148"/>
    </source>
</evidence>
<dbReference type="Proteomes" id="UP000215148">
    <property type="component" value="Chromosome 1"/>
</dbReference>
<dbReference type="KEGG" id="vqi:CCZ37_00875"/>
<feature type="transmembrane region" description="Helical" evidence="6">
    <location>
        <begin position="50"/>
        <end position="69"/>
    </location>
</feature>
<dbReference type="GO" id="GO:0022857">
    <property type="term" value="F:transmembrane transporter activity"/>
    <property type="evidence" value="ECO:0007669"/>
    <property type="project" value="InterPro"/>
</dbReference>
<sequence>MNKENLARYFQFALVILAGGSIFPLVYLKAQYQETILEVFSMSMGQMNTIYTILGFVFLIGYFPSGVLCDRFSAKKLLAVSLLGTAAGGFWFAQVPSYTSVLIIFAIWGFSSVFTFWGAHLKITKMLAKEGEEGRFFGILDGGRGLVEAVLASIGLVIFTSVLGGSIEFSDKKQALESVIYMYSIALVIAAVLIMIFVKEDKEVTAATSEDSKIKLSDIGKVFKNKLVYLHGLIIFAGYTIFWTSYYIGGYLQTSLGFDAVTVGSMMVGLLWMRPIGGVLGGFLADKLGQANTIAAGILGGVVCLGALVVAPSSLPTYLITALVMVTGLFSYIIRGTYWSLLGQSKIDAAIMGTAIGVISVVGYIPDIIIPEMNTVLWDIYGNEGGYHAYFIVSMMVGLVGFVLTMLYKREQKKTSEVSFKSDNEKL</sequence>
<keyword evidence="3 6" id="KW-0812">Transmembrane</keyword>
<keyword evidence="2" id="KW-1003">Cell membrane</keyword>